<name>A0A7J0FIW5_9ERIC</name>
<comment type="caution">
    <text evidence="1">The sequence shown here is derived from an EMBL/GenBank/DDBJ whole genome shotgun (WGS) entry which is preliminary data.</text>
</comment>
<reference evidence="1 2" key="1">
    <citation type="submission" date="2019-07" db="EMBL/GenBank/DDBJ databases">
        <title>De Novo Assembly of kiwifruit Actinidia rufa.</title>
        <authorList>
            <person name="Sugita-Konishi S."/>
            <person name="Sato K."/>
            <person name="Mori E."/>
            <person name="Abe Y."/>
            <person name="Kisaki G."/>
            <person name="Hamano K."/>
            <person name="Suezawa K."/>
            <person name="Otani M."/>
            <person name="Fukuda T."/>
            <person name="Manabe T."/>
            <person name="Gomi K."/>
            <person name="Tabuchi M."/>
            <person name="Akimitsu K."/>
            <person name="Kataoka I."/>
        </authorList>
    </citation>
    <scope>NUCLEOTIDE SEQUENCE [LARGE SCALE GENOMIC DNA]</scope>
    <source>
        <strain evidence="2">cv. Fuchu</strain>
    </source>
</reference>
<dbReference type="EMBL" id="BJWL01000012">
    <property type="protein sequence ID" value="GFY98513.1"/>
    <property type="molecule type" value="Genomic_DNA"/>
</dbReference>
<sequence>MTYHKTPRKGCPYCHSRRRGGPATYNDCRACTTKADVSPPSNHCRGGVADPRGGVEGGVSPYGHALPSASTGMDSTNSFTKWSAFPVPTAMWRAVSSDGVIGAMRALSSWSENLLATSQFPSSAALTNESSDEVAMSTLSWSVDDTTVLIGFSSSKVNADDATARLEIRMMRRERKKCEPCEFLSLPPELLGSREVVGFNWRRFGVWPVVKMPIYFHGVALSASGGWID</sequence>
<dbReference type="AlphaFoldDB" id="A0A7J0FIW5"/>
<evidence type="ECO:0000313" key="2">
    <source>
        <dbReference type="Proteomes" id="UP000585474"/>
    </source>
</evidence>
<gene>
    <name evidence="1" type="ORF">Acr_12g0010540</name>
</gene>
<protein>
    <submittedName>
        <fullName evidence="1">Uncharacterized protein</fullName>
    </submittedName>
</protein>
<accession>A0A7J0FIW5</accession>
<dbReference type="Proteomes" id="UP000585474">
    <property type="component" value="Unassembled WGS sequence"/>
</dbReference>
<evidence type="ECO:0000313" key="1">
    <source>
        <dbReference type="EMBL" id="GFY98513.1"/>
    </source>
</evidence>
<organism evidence="1 2">
    <name type="scientific">Actinidia rufa</name>
    <dbReference type="NCBI Taxonomy" id="165716"/>
    <lineage>
        <taxon>Eukaryota</taxon>
        <taxon>Viridiplantae</taxon>
        <taxon>Streptophyta</taxon>
        <taxon>Embryophyta</taxon>
        <taxon>Tracheophyta</taxon>
        <taxon>Spermatophyta</taxon>
        <taxon>Magnoliopsida</taxon>
        <taxon>eudicotyledons</taxon>
        <taxon>Gunneridae</taxon>
        <taxon>Pentapetalae</taxon>
        <taxon>asterids</taxon>
        <taxon>Ericales</taxon>
        <taxon>Actinidiaceae</taxon>
        <taxon>Actinidia</taxon>
    </lineage>
</organism>
<keyword evidence="2" id="KW-1185">Reference proteome</keyword>
<proteinExistence type="predicted"/>